<evidence type="ECO:0000313" key="1">
    <source>
        <dbReference type="EMBL" id="OGD08315.1"/>
    </source>
</evidence>
<evidence type="ECO:0000313" key="2">
    <source>
        <dbReference type="Proteomes" id="UP000176424"/>
    </source>
</evidence>
<proteinExistence type="predicted"/>
<name>A0A1F4ZPN7_9BACT</name>
<accession>A0A1F4ZPN7</accession>
<comment type="caution">
    <text evidence="1">The sequence shown here is derived from an EMBL/GenBank/DDBJ whole genome shotgun (WGS) entry which is preliminary data.</text>
</comment>
<dbReference type="STRING" id="1797263.A2397_03740"/>
<gene>
    <name evidence="1" type="ORF">A2397_03740</name>
</gene>
<protein>
    <submittedName>
        <fullName evidence="1">Uncharacterized protein</fullName>
    </submittedName>
</protein>
<dbReference type="AlphaFoldDB" id="A0A1F4ZPN7"/>
<sequence>MPERQLWARCDSCEKIFEGNLAWELEDGFCVLNLRSLLLRVLNVHHRHFSEEAVHHQLFWVYSSRAEAERRGLRFGFINMSSEGGATAQLDE</sequence>
<dbReference type="EMBL" id="MEXR01000060">
    <property type="protein sequence ID" value="OGD08315.1"/>
    <property type="molecule type" value="Genomic_DNA"/>
</dbReference>
<reference evidence="1 2" key="1">
    <citation type="journal article" date="2016" name="Nat. Commun.">
        <title>Thousands of microbial genomes shed light on interconnected biogeochemical processes in an aquifer system.</title>
        <authorList>
            <person name="Anantharaman K."/>
            <person name="Brown C.T."/>
            <person name="Hug L.A."/>
            <person name="Sharon I."/>
            <person name="Castelle C.J."/>
            <person name="Probst A.J."/>
            <person name="Thomas B.C."/>
            <person name="Singh A."/>
            <person name="Wilkins M.J."/>
            <person name="Karaoz U."/>
            <person name="Brodie E.L."/>
            <person name="Williams K.H."/>
            <person name="Hubbard S.S."/>
            <person name="Banfield J.F."/>
        </authorList>
    </citation>
    <scope>NUCLEOTIDE SEQUENCE [LARGE SCALE GENOMIC DNA]</scope>
</reference>
<organism evidence="1 2">
    <name type="scientific">Candidatus Amesbacteria bacterium RIFOXYB1_FULL_44_23</name>
    <dbReference type="NCBI Taxonomy" id="1797263"/>
    <lineage>
        <taxon>Bacteria</taxon>
        <taxon>Candidatus Amesiibacteriota</taxon>
    </lineage>
</organism>
<dbReference type="Proteomes" id="UP000176424">
    <property type="component" value="Unassembled WGS sequence"/>
</dbReference>